<dbReference type="Proteomes" id="UP001162992">
    <property type="component" value="Chromosome 4"/>
</dbReference>
<comment type="caution">
    <text evidence="1">The sequence shown here is derived from an EMBL/GenBank/DDBJ whole genome shotgun (WGS) entry which is preliminary data.</text>
</comment>
<dbReference type="EMBL" id="CM055095">
    <property type="protein sequence ID" value="KAJ7559824.1"/>
    <property type="molecule type" value="Genomic_DNA"/>
</dbReference>
<gene>
    <name evidence="1" type="ORF">O6H91_04G102700</name>
</gene>
<name>A0ACC2E042_DIPCM</name>
<evidence type="ECO:0000313" key="2">
    <source>
        <dbReference type="Proteomes" id="UP001162992"/>
    </source>
</evidence>
<proteinExistence type="predicted"/>
<accession>A0ACC2E042</accession>
<protein>
    <submittedName>
        <fullName evidence="1">Uncharacterized protein</fullName>
    </submittedName>
</protein>
<keyword evidence="2" id="KW-1185">Reference proteome</keyword>
<evidence type="ECO:0000313" key="1">
    <source>
        <dbReference type="EMBL" id="KAJ7559824.1"/>
    </source>
</evidence>
<organism evidence="1 2">
    <name type="scientific">Diphasiastrum complanatum</name>
    <name type="common">Issler's clubmoss</name>
    <name type="synonym">Lycopodium complanatum</name>
    <dbReference type="NCBI Taxonomy" id="34168"/>
    <lineage>
        <taxon>Eukaryota</taxon>
        <taxon>Viridiplantae</taxon>
        <taxon>Streptophyta</taxon>
        <taxon>Embryophyta</taxon>
        <taxon>Tracheophyta</taxon>
        <taxon>Lycopodiopsida</taxon>
        <taxon>Lycopodiales</taxon>
        <taxon>Lycopodiaceae</taxon>
        <taxon>Lycopodioideae</taxon>
        <taxon>Diphasiastrum</taxon>
    </lineage>
</organism>
<reference evidence="2" key="1">
    <citation type="journal article" date="2024" name="Proc. Natl. Acad. Sci. U.S.A.">
        <title>Extraordinary preservation of gene collinearity over three hundred million years revealed in homosporous lycophytes.</title>
        <authorList>
            <person name="Li C."/>
            <person name="Wickell D."/>
            <person name="Kuo L.Y."/>
            <person name="Chen X."/>
            <person name="Nie B."/>
            <person name="Liao X."/>
            <person name="Peng D."/>
            <person name="Ji J."/>
            <person name="Jenkins J."/>
            <person name="Williams M."/>
            <person name="Shu S."/>
            <person name="Plott C."/>
            <person name="Barry K."/>
            <person name="Rajasekar S."/>
            <person name="Grimwood J."/>
            <person name="Han X."/>
            <person name="Sun S."/>
            <person name="Hou Z."/>
            <person name="He W."/>
            <person name="Dai G."/>
            <person name="Sun C."/>
            <person name="Schmutz J."/>
            <person name="Leebens-Mack J.H."/>
            <person name="Li F.W."/>
            <person name="Wang L."/>
        </authorList>
    </citation>
    <scope>NUCLEOTIDE SEQUENCE [LARGE SCALE GENOMIC DNA]</scope>
    <source>
        <strain evidence="2">cv. PW_Plant_1</strain>
    </source>
</reference>
<sequence length="188" mass="21861">MDALYGEYGEVSPALKWRDDLAQKYQYYLDKSAAHLAARWLASSAVAAIYVLRFYYLREFYIVTNIYLCLGTDEIDIYVITFGLGIHICNLLSGFPSPQVDMESEGPSLPSKGSDEFKPFVRHLPEFKLWYAFTKAFCVAFVLTFLSIFDVPVFWPILLLYWAVLFALTMNRYIKDMIKYKYFPFSFG</sequence>